<evidence type="ECO:0000313" key="2">
    <source>
        <dbReference type="EMBL" id="MDR6241210.1"/>
    </source>
</evidence>
<dbReference type="EMBL" id="JAVDQD010000007">
    <property type="protein sequence ID" value="MDR6241210.1"/>
    <property type="molecule type" value="Genomic_DNA"/>
</dbReference>
<dbReference type="Proteomes" id="UP001185092">
    <property type="component" value="Unassembled WGS sequence"/>
</dbReference>
<accession>A0AAE4BUL7</accession>
<evidence type="ECO:0000313" key="3">
    <source>
        <dbReference type="Proteomes" id="UP001185092"/>
    </source>
</evidence>
<proteinExistence type="predicted"/>
<evidence type="ECO:0000256" key="1">
    <source>
        <dbReference type="SAM" id="Phobius"/>
    </source>
</evidence>
<dbReference type="AlphaFoldDB" id="A0AAE4BUL7"/>
<keyword evidence="1" id="KW-0812">Transmembrane</keyword>
<feature type="transmembrane region" description="Helical" evidence="1">
    <location>
        <begin position="6"/>
        <end position="27"/>
    </location>
</feature>
<keyword evidence="1" id="KW-1133">Transmembrane helix</keyword>
<gene>
    <name evidence="2" type="ORF">HNQ88_004288</name>
</gene>
<sequence>MEIAQFITISSAVITVMGCTHQMIMFFKKQS</sequence>
<keyword evidence="1" id="KW-0472">Membrane</keyword>
<organism evidence="2 3">
    <name type="scientific">Aureibacter tunicatorum</name>
    <dbReference type="NCBI Taxonomy" id="866807"/>
    <lineage>
        <taxon>Bacteria</taxon>
        <taxon>Pseudomonadati</taxon>
        <taxon>Bacteroidota</taxon>
        <taxon>Cytophagia</taxon>
        <taxon>Cytophagales</taxon>
        <taxon>Persicobacteraceae</taxon>
        <taxon>Aureibacter</taxon>
    </lineage>
</organism>
<reference evidence="2" key="1">
    <citation type="submission" date="2023-07" db="EMBL/GenBank/DDBJ databases">
        <title>Genomic Encyclopedia of Type Strains, Phase IV (KMG-IV): sequencing the most valuable type-strain genomes for metagenomic binning, comparative biology and taxonomic classification.</title>
        <authorList>
            <person name="Goeker M."/>
        </authorList>
    </citation>
    <scope>NUCLEOTIDE SEQUENCE</scope>
    <source>
        <strain evidence="2">DSM 26174</strain>
    </source>
</reference>
<comment type="caution">
    <text evidence="2">The sequence shown here is derived from an EMBL/GenBank/DDBJ whole genome shotgun (WGS) entry which is preliminary data.</text>
</comment>
<keyword evidence="3" id="KW-1185">Reference proteome</keyword>
<name>A0AAE4BUL7_9BACT</name>
<protein>
    <submittedName>
        <fullName evidence="2">Uncharacterized protein</fullName>
    </submittedName>
</protein>